<dbReference type="GeneID" id="17305130"/>
<evidence type="ECO:0000313" key="3">
    <source>
        <dbReference type="Proteomes" id="UP000011087"/>
    </source>
</evidence>
<reference evidence="3" key="2">
    <citation type="submission" date="2012-11" db="EMBL/GenBank/DDBJ databases">
        <authorList>
            <person name="Kuo A."/>
            <person name="Curtis B.A."/>
            <person name="Tanifuji G."/>
            <person name="Burki F."/>
            <person name="Gruber A."/>
            <person name="Irimia M."/>
            <person name="Maruyama S."/>
            <person name="Arias M.C."/>
            <person name="Ball S.G."/>
            <person name="Gile G.H."/>
            <person name="Hirakawa Y."/>
            <person name="Hopkins J.F."/>
            <person name="Rensing S.A."/>
            <person name="Schmutz J."/>
            <person name="Symeonidi A."/>
            <person name="Elias M."/>
            <person name="Eveleigh R.J."/>
            <person name="Herman E.K."/>
            <person name="Klute M.J."/>
            <person name="Nakayama T."/>
            <person name="Obornik M."/>
            <person name="Reyes-Prieto A."/>
            <person name="Armbrust E.V."/>
            <person name="Aves S.J."/>
            <person name="Beiko R.G."/>
            <person name="Coutinho P."/>
            <person name="Dacks J.B."/>
            <person name="Durnford D.G."/>
            <person name="Fast N.M."/>
            <person name="Green B.R."/>
            <person name="Grisdale C."/>
            <person name="Hempe F."/>
            <person name="Henrissat B."/>
            <person name="Hoppner M.P."/>
            <person name="Ishida K.-I."/>
            <person name="Kim E."/>
            <person name="Koreny L."/>
            <person name="Kroth P.G."/>
            <person name="Liu Y."/>
            <person name="Malik S.-B."/>
            <person name="Maier U.G."/>
            <person name="McRose D."/>
            <person name="Mock T."/>
            <person name="Neilson J.A."/>
            <person name="Onodera N.T."/>
            <person name="Poole A.M."/>
            <person name="Pritham E.J."/>
            <person name="Richards T.A."/>
            <person name="Rocap G."/>
            <person name="Roy S.W."/>
            <person name="Sarai C."/>
            <person name="Schaack S."/>
            <person name="Shirato S."/>
            <person name="Slamovits C.H."/>
            <person name="Spencer D.F."/>
            <person name="Suzuki S."/>
            <person name="Worden A.Z."/>
            <person name="Zauner S."/>
            <person name="Barry K."/>
            <person name="Bell C."/>
            <person name="Bharti A.K."/>
            <person name="Crow J.A."/>
            <person name="Grimwood J."/>
            <person name="Kramer R."/>
            <person name="Lindquist E."/>
            <person name="Lucas S."/>
            <person name="Salamov A."/>
            <person name="McFadden G.I."/>
            <person name="Lane C.E."/>
            <person name="Keeling P.J."/>
            <person name="Gray M.W."/>
            <person name="Grigoriev I.V."/>
            <person name="Archibald J.M."/>
        </authorList>
    </citation>
    <scope>NUCLEOTIDE SEQUENCE</scope>
    <source>
        <strain evidence="3">CCMP2712</strain>
    </source>
</reference>
<reference evidence="2" key="3">
    <citation type="submission" date="2016-03" db="UniProtKB">
        <authorList>
            <consortium name="EnsemblProtists"/>
        </authorList>
    </citation>
    <scope>IDENTIFICATION</scope>
</reference>
<keyword evidence="3" id="KW-1185">Reference proteome</keyword>
<name>L1JJB6_GUITC</name>
<dbReference type="EnsemblProtists" id="EKX48618">
    <property type="protein sequence ID" value="EKX48618"/>
    <property type="gene ID" value="GUITHDRAFT_151802"/>
</dbReference>
<evidence type="ECO:0000313" key="2">
    <source>
        <dbReference type="EnsemblProtists" id="EKX48618"/>
    </source>
</evidence>
<dbReference type="EMBL" id="JH992985">
    <property type="protein sequence ID" value="EKX48618.1"/>
    <property type="molecule type" value="Genomic_DNA"/>
</dbReference>
<accession>L1JJB6</accession>
<gene>
    <name evidence="1" type="ORF">GUITHDRAFT_151802</name>
</gene>
<protein>
    <submittedName>
        <fullName evidence="1 2">Uncharacterized protein</fullName>
    </submittedName>
</protein>
<reference evidence="1 3" key="1">
    <citation type="journal article" date="2012" name="Nature">
        <title>Algal genomes reveal evolutionary mosaicism and the fate of nucleomorphs.</title>
        <authorList>
            <consortium name="DOE Joint Genome Institute"/>
            <person name="Curtis B.A."/>
            <person name="Tanifuji G."/>
            <person name="Burki F."/>
            <person name="Gruber A."/>
            <person name="Irimia M."/>
            <person name="Maruyama S."/>
            <person name="Arias M.C."/>
            <person name="Ball S.G."/>
            <person name="Gile G.H."/>
            <person name="Hirakawa Y."/>
            <person name="Hopkins J.F."/>
            <person name="Kuo A."/>
            <person name="Rensing S.A."/>
            <person name="Schmutz J."/>
            <person name="Symeonidi A."/>
            <person name="Elias M."/>
            <person name="Eveleigh R.J."/>
            <person name="Herman E.K."/>
            <person name="Klute M.J."/>
            <person name="Nakayama T."/>
            <person name="Obornik M."/>
            <person name="Reyes-Prieto A."/>
            <person name="Armbrust E.V."/>
            <person name="Aves S.J."/>
            <person name="Beiko R.G."/>
            <person name="Coutinho P."/>
            <person name="Dacks J.B."/>
            <person name="Durnford D.G."/>
            <person name="Fast N.M."/>
            <person name="Green B.R."/>
            <person name="Grisdale C.J."/>
            <person name="Hempel F."/>
            <person name="Henrissat B."/>
            <person name="Hoppner M.P."/>
            <person name="Ishida K."/>
            <person name="Kim E."/>
            <person name="Koreny L."/>
            <person name="Kroth P.G."/>
            <person name="Liu Y."/>
            <person name="Malik S.B."/>
            <person name="Maier U.G."/>
            <person name="McRose D."/>
            <person name="Mock T."/>
            <person name="Neilson J.A."/>
            <person name="Onodera N.T."/>
            <person name="Poole A.M."/>
            <person name="Pritham E.J."/>
            <person name="Richards T.A."/>
            <person name="Rocap G."/>
            <person name="Roy S.W."/>
            <person name="Sarai C."/>
            <person name="Schaack S."/>
            <person name="Shirato S."/>
            <person name="Slamovits C.H."/>
            <person name="Spencer D.F."/>
            <person name="Suzuki S."/>
            <person name="Worden A.Z."/>
            <person name="Zauner S."/>
            <person name="Barry K."/>
            <person name="Bell C."/>
            <person name="Bharti A.K."/>
            <person name="Crow J.A."/>
            <person name="Grimwood J."/>
            <person name="Kramer R."/>
            <person name="Lindquist E."/>
            <person name="Lucas S."/>
            <person name="Salamov A."/>
            <person name="McFadden G.I."/>
            <person name="Lane C.E."/>
            <person name="Keeling P.J."/>
            <person name="Gray M.W."/>
            <person name="Grigoriev I.V."/>
            <person name="Archibald J.M."/>
        </authorList>
    </citation>
    <scope>NUCLEOTIDE SEQUENCE</scope>
    <source>
        <strain evidence="1 3">CCMP2712</strain>
    </source>
</reference>
<dbReference type="Proteomes" id="UP000011087">
    <property type="component" value="Unassembled WGS sequence"/>
</dbReference>
<dbReference type="KEGG" id="gtt:GUITHDRAFT_151802"/>
<organism evidence="1">
    <name type="scientific">Guillardia theta (strain CCMP2712)</name>
    <name type="common">Cryptophyte</name>
    <dbReference type="NCBI Taxonomy" id="905079"/>
    <lineage>
        <taxon>Eukaryota</taxon>
        <taxon>Cryptophyceae</taxon>
        <taxon>Pyrenomonadales</taxon>
        <taxon>Geminigeraceae</taxon>
        <taxon>Guillardia</taxon>
    </lineage>
</organism>
<evidence type="ECO:0000313" key="1">
    <source>
        <dbReference type="EMBL" id="EKX48618.1"/>
    </source>
</evidence>
<dbReference type="RefSeq" id="XP_005835598.1">
    <property type="nucleotide sequence ID" value="XM_005835541.1"/>
</dbReference>
<dbReference type="PaxDb" id="55529-EKX48618"/>
<proteinExistence type="predicted"/>
<dbReference type="AlphaFoldDB" id="L1JJB6"/>
<feature type="non-terminal residue" evidence="1">
    <location>
        <position position="86"/>
    </location>
</feature>
<dbReference type="HOGENOM" id="CLU_2504733_0_0_1"/>
<sequence>MIHAGETVVVDVGKERKKLKLGLVLEVVEDVKVREAGGDAGGFMLISMVGGSKSSKKPVKIGWPGKKEEQIVEVPRRQVGKLLVDR</sequence>